<dbReference type="AlphaFoldDB" id="C5M318"/>
<dbReference type="Pfam" id="PF00755">
    <property type="entry name" value="Carn_acyltransf"/>
    <property type="match status" value="1"/>
</dbReference>
<evidence type="ECO:0000313" key="9">
    <source>
        <dbReference type="EMBL" id="EER35718.1"/>
    </source>
</evidence>
<evidence type="ECO:0000256" key="6">
    <source>
        <dbReference type="ARBA" id="ARBA00023315"/>
    </source>
</evidence>
<feature type="region of interest" description="Disordered" evidence="7">
    <location>
        <begin position="823"/>
        <end position="872"/>
    </location>
</feature>
<dbReference type="InterPro" id="IPR039551">
    <property type="entry name" value="Cho/carn_acyl_trans"/>
</dbReference>
<dbReference type="GO" id="GO:0004092">
    <property type="term" value="F:carnitine O-acetyltransferase activity"/>
    <property type="evidence" value="ECO:0007669"/>
    <property type="project" value="TreeGrafter"/>
</dbReference>
<dbReference type="PANTHER" id="PTHR22589:SF48">
    <property type="entry name" value="CARNITINE O-ACETYLTRANSFERASE YAT2"/>
    <property type="match status" value="1"/>
</dbReference>
<dbReference type="Gene3D" id="1.10.275.20">
    <property type="entry name" value="Choline/Carnitine o-acyltransferase"/>
    <property type="match status" value="1"/>
</dbReference>
<evidence type="ECO:0000259" key="8">
    <source>
        <dbReference type="Pfam" id="PF00755"/>
    </source>
</evidence>
<feature type="region of interest" description="Disordered" evidence="7">
    <location>
        <begin position="712"/>
        <end position="746"/>
    </location>
</feature>
<accession>C5M318</accession>
<keyword evidence="3" id="KW-0808">Transferase</keyword>
<feature type="domain" description="Choline/carnitine acyltransferase" evidence="8">
    <location>
        <begin position="19"/>
        <end position="646"/>
    </location>
</feature>
<dbReference type="GO" id="GO:0006631">
    <property type="term" value="P:fatty acid metabolic process"/>
    <property type="evidence" value="ECO:0007669"/>
    <property type="project" value="UniProtKB-KW"/>
</dbReference>
<dbReference type="OrthoDB" id="240216at2759"/>
<dbReference type="GeneID" id="8298952"/>
<dbReference type="InterPro" id="IPR023213">
    <property type="entry name" value="CAT-like_dom_sf"/>
</dbReference>
<protein>
    <recommendedName>
        <fullName evidence="8">Choline/carnitine acyltransferase domain-containing protein</fullName>
    </recommendedName>
</protein>
<dbReference type="Gene3D" id="3.30.559.70">
    <property type="entry name" value="Choline/Carnitine o-acyltransferase, domain 2"/>
    <property type="match status" value="1"/>
</dbReference>
<evidence type="ECO:0000256" key="2">
    <source>
        <dbReference type="ARBA" id="ARBA00022448"/>
    </source>
</evidence>
<dbReference type="RefSeq" id="XP_002545676.1">
    <property type="nucleotide sequence ID" value="XM_002545630.1"/>
</dbReference>
<dbReference type="SUPFAM" id="SSF52777">
    <property type="entry name" value="CoA-dependent acyltransferases"/>
    <property type="match status" value="2"/>
</dbReference>
<dbReference type="EMBL" id="GG692395">
    <property type="protein sequence ID" value="EER35718.1"/>
    <property type="molecule type" value="Genomic_DNA"/>
</dbReference>
<evidence type="ECO:0000256" key="3">
    <source>
        <dbReference type="ARBA" id="ARBA00022679"/>
    </source>
</evidence>
<dbReference type="Gene3D" id="3.30.559.10">
    <property type="entry name" value="Chloramphenicol acetyltransferase-like domain"/>
    <property type="match status" value="1"/>
</dbReference>
<feature type="compositionally biased region" description="Acidic residues" evidence="7">
    <location>
        <begin position="843"/>
        <end position="855"/>
    </location>
</feature>
<keyword evidence="10" id="KW-1185">Reference proteome</keyword>
<dbReference type="InterPro" id="IPR000542">
    <property type="entry name" value="Carn_acyl_trans"/>
</dbReference>
<evidence type="ECO:0000256" key="4">
    <source>
        <dbReference type="ARBA" id="ARBA00022832"/>
    </source>
</evidence>
<evidence type="ECO:0000313" key="10">
    <source>
        <dbReference type="Proteomes" id="UP000002037"/>
    </source>
</evidence>
<dbReference type="HOGENOM" id="CLU_013513_4_1_1"/>
<dbReference type="STRING" id="294747.C5M318"/>
<dbReference type="VEuPathDB" id="FungiDB:CTRG_00457"/>
<dbReference type="GO" id="GO:0005829">
    <property type="term" value="C:cytosol"/>
    <property type="evidence" value="ECO:0007669"/>
    <property type="project" value="TreeGrafter"/>
</dbReference>
<evidence type="ECO:0000256" key="5">
    <source>
        <dbReference type="ARBA" id="ARBA00023098"/>
    </source>
</evidence>
<evidence type="ECO:0000256" key="1">
    <source>
        <dbReference type="ARBA" id="ARBA00005232"/>
    </source>
</evidence>
<keyword evidence="6" id="KW-0012">Acyltransferase</keyword>
<comment type="similarity">
    <text evidence="1">Belongs to the carnitine/choline acetyltransferase family.</text>
</comment>
<proteinExistence type="inferred from homology"/>
<reference evidence="9 10" key="1">
    <citation type="journal article" date="2009" name="Nature">
        <title>Evolution of pathogenicity and sexual reproduction in eight Candida genomes.</title>
        <authorList>
            <person name="Butler G."/>
            <person name="Rasmussen M.D."/>
            <person name="Lin M.F."/>
            <person name="Santos M.A."/>
            <person name="Sakthikumar S."/>
            <person name="Munro C.A."/>
            <person name="Rheinbay E."/>
            <person name="Grabherr M."/>
            <person name="Forche A."/>
            <person name="Reedy J.L."/>
            <person name="Agrafioti I."/>
            <person name="Arnaud M.B."/>
            <person name="Bates S."/>
            <person name="Brown A.J."/>
            <person name="Brunke S."/>
            <person name="Costanzo M.C."/>
            <person name="Fitzpatrick D.A."/>
            <person name="de Groot P.W."/>
            <person name="Harris D."/>
            <person name="Hoyer L.L."/>
            <person name="Hube B."/>
            <person name="Klis F.M."/>
            <person name="Kodira C."/>
            <person name="Lennard N."/>
            <person name="Logue M.E."/>
            <person name="Martin R."/>
            <person name="Neiman A.M."/>
            <person name="Nikolaou E."/>
            <person name="Quail M.A."/>
            <person name="Quinn J."/>
            <person name="Santos M.C."/>
            <person name="Schmitzberger F.F."/>
            <person name="Sherlock G."/>
            <person name="Shah P."/>
            <person name="Silverstein K.A."/>
            <person name="Skrzypek M.S."/>
            <person name="Soll D."/>
            <person name="Staggs R."/>
            <person name="Stansfield I."/>
            <person name="Stumpf M.P."/>
            <person name="Sudbery P.E."/>
            <person name="Srikantha T."/>
            <person name="Zeng Q."/>
            <person name="Berman J."/>
            <person name="Berriman M."/>
            <person name="Heitman J."/>
            <person name="Gow N.A."/>
            <person name="Lorenz M.C."/>
            <person name="Birren B.W."/>
            <person name="Kellis M."/>
            <person name="Cuomo C.A."/>
        </authorList>
    </citation>
    <scope>NUCLEOTIDE SEQUENCE [LARGE SCALE GENOMIC DNA]</scope>
    <source>
        <strain evidence="10">ATCC MYA-3404 / T1</strain>
    </source>
</reference>
<gene>
    <name evidence="9" type="ORF">CTRG_00457</name>
</gene>
<evidence type="ECO:0000256" key="7">
    <source>
        <dbReference type="SAM" id="MobiDB-lite"/>
    </source>
</evidence>
<dbReference type="KEGG" id="ctp:CTRG_00457"/>
<name>C5M318_CANTT</name>
<dbReference type="Proteomes" id="UP000002037">
    <property type="component" value="Unassembled WGS sequence"/>
</dbReference>
<dbReference type="GO" id="GO:0009437">
    <property type="term" value="P:carnitine metabolic process"/>
    <property type="evidence" value="ECO:0007669"/>
    <property type="project" value="TreeGrafter"/>
</dbReference>
<dbReference type="PANTHER" id="PTHR22589">
    <property type="entry name" value="CARNITINE O-ACYLTRANSFERASE"/>
    <property type="match status" value="1"/>
</dbReference>
<dbReference type="InterPro" id="IPR042572">
    <property type="entry name" value="Carn_acyl_trans_N"/>
</dbReference>
<keyword evidence="4" id="KW-0276">Fatty acid metabolism</keyword>
<dbReference type="InterPro" id="IPR042231">
    <property type="entry name" value="Cho/carn_acyl_trans_2"/>
</dbReference>
<sequence>MTVQQYYTFENEAKLPKIPVPSLVSTTQQLLGSLKPLMPQEDYSDIVSEATEFVSDSLINLIQKHLEAIAENDKYPNYLNFVNNDMTPSIYGEIRGDILPRNPYLILEEDPYSKTINPPNQAQRAANLINSSLKFIITLRNETLKPDITPKNGNPLTMKCYRNLFGTTRIPEFEEHNHDVKMRKYNHINDSRHILIISNNQFYTLEVITEYKEDEYQETKSKHKIWFNDHELSLILQQIIDESNKVDAVKSINNSIGSLTTQTLKHWKLARLELEQSNTENIKKIDDALFVLILDSNTPETDGEKTAVISHGTSVLSSDNVQIGTCTSRWYDKLQLIVTQNSVAGVVWESMSMDSTAILRFISDIYTDSVLKLAKNINGSEYTLFDSNIRFESSSVSKPDAKMIHFNKTKELQNIIHLSETRLADLINQHEYMTHRIKLDSYLTSKFNLSVDSIMQICFQIAYYSLYGRVVNTLEPITTRKFMDARTELIPVQNDALANLVKLYITSASSSEKFEAFKKCCELHTRQYHDAMIGKGFERHLMTIIQVIKKPTAVARLNEVNKHLPPIPDLTKEAIAIPLLLNPAIDKLSSPELLISNCGNPALRLFGIPPAIDQGFGIGYIIHRDKVLITVCSKHRQTERFLDTFHRVVRDLKVNLRQKSNFLLSISDSEQRKHELQRLRIEHELSHVSLDIPSMRHPIPLTVGKNEIPIDNVTLKKDEPDNNNDDTTTTGATKKSDSDEDDEADNFELMGGYGYFDFGELELRSDELSRNDSYLNSQTHSNLSSALSSRRHSFTNLLKIASRTNAQNYDIKEKQSLSERIRDKLSHSEDTLPSGSGSAIDSSADEAEPVEEEEEPTKKSSIGRSLDMSKFN</sequence>
<organism evidence="9 10">
    <name type="scientific">Candida tropicalis (strain ATCC MYA-3404 / T1)</name>
    <name type="common">Yeast</name>
    <dbReference type="NCBI Taxonomy" id="294747"/>
    <lineage>
        <taxon>Eukaryota</taxon>
        <taxon>Fungi</taxon>
        <taxon>Dikarya</taxon>
        <taxon>Ascomycota</taxon>
        <taxon>Saccharomycotina</taxon>
        <taxon>Pichiomycetes</taxon>
        <taxon>Debaryomycetaceae</taxon>
        <taxon>Candida/Lodderomyces clade</taxon>
        <taxon>Candida</taxon>
    </lineage>
</organism>
<keyword evidence="2" id="KW-0813">Transport</keyword>
<dbReference type="eggNOG" id="KOG3719">
    <property type="taxonomic scope" value="Eukaryota"/>
</dbReference>
<keyword evidence="5" id="KW-0443">Lipid metabolism</keyword>